<dbReference type="SUPFAM" id="SSF51556">
    <property type="entry name" value="Metallo-dependent hydrolases"/>
    <property type="match status" value="1"/>
</dbReference>
<protein>
    <recommendedName>
        <fullName evidence="1">Amidohydrolase 3 domain-containing protein</fullName>
    </recommendedName>
</protein>
<dbReference type="InterPro" id="IPR033932">
    <property type="entry name" value="YtcJ-like"/>
</dbReference>
<sequence length="547" mass="58459">MTTLLYNTRVFQSSGLVKPDHHFESCIAFDSDSGTILHVGSETDPEILALGGPDKSGFASAIDLNGKLVLPGFIDGHMHLLTLGQSMTKLSLAKCENLEDIIATLKEYAAANPDVPRILAGHWMHHMTGDKATAAALADVDPRPIFIESKDLHFQWCNAAALEEMKVKDLPDPKGGKIARLADGTPSGMMHENAVMTIVWPHLARVASMDAKIAALTAAVDAYCAAGYTGMVEMAMDEGGWEAVLELRRRRGGALPVRMVAYWIIMPKPTEAETLAEVDRAAALMAEFNRTSSPDCRITGIKFICDGVIDACTAALREPYASGEDPSEPIWSAAMLGPAIARATHHGLQVALHAIGDKTVHVAVNAIAAHAPALLRPRIEHLELTAAEDVARLGALGITASIHPVHADPAILRQWPRLLGEHRCGRAFAYPEFADAGSVLAIGSDAPSAPLAPLPNLYTATTRRSAREPESEEVVNAHFALELAQAVTAATAGTAYSVFDETITGSLKKGLRADIAVVDMQWDANKLLQAKVISTYLGGKKTFEASE</sequence>
<dbReference type="CDD" id="cd01300">
    <property type="entry name" value="YtcJ_like"/>
    <property type="match status" value="1"/>
</dbReference>
<comment type="caution">
    <text evidence="2">The sequence shown here is derived from an EMBL/GenBank/DDBJ whole genome shotgun (WGS) entry which is preliminary data.</text>
</comment>
<dbReference type="Proteomes" id="UP000033483">
    <property type="component" value="Unassembled WGS sequence"/>
</dbReference>
<evidence type="ECO:0000259" key="1">
    <source>
        <dbReference type="Pfam" id="PF07969"/>
    </source>
</evidence>
<proteinExistence type="predicted"/>
<dbReference type="PANTHER" id="PTHR22642:SF20">
    <property type="entry name" value="AMIDOHYDROLASE 3 DOMAIN-CONTAINING PROTEIN"/>
    <property type="match status" value="1"/>
</dbReference>
<dbReference type="Gene3D" id="3.20.20.140">
    <property type="entry name" value="Metal-dependent hydrolases"/>
    <property type="match status" value="1"/>
</dbReference>
<dbReference type="InterPro" id="IPR011059">
    <property type="entry name" value="Metal-dep_hydrolase_composite"/>
</dbReference>
<dbReference type="EMBL" id="LAEV01001776">
    <property type="protein sequence ID" value="KKA27340.1"/>
    <property type="molecule type" value="Genomic_DNA"/>
</dbReference>
<accession>A0A0F4ZAL7</accession>
<feature type="domain" description="Amidohydrolase 3" evidence="1">
    <location>
        <begin position="61"/>
        <end position="540"/>
    </location>
</feature>
<keyword evidence="3" id="KW-1185">Reference proteome</keyword>
<dbReference type="GO" id="GO:0016810">
    <property type="term" value="F:hydrolase activity, acting on carbon-nitrogen (but not peptide) bonds"/>
    <property type="evidence" value="ECO:0007669"/>
    <property type="project" value="InterPro"/>
</dbReference>
<evidence type="ECO:0000313" key="2">
    <source>
        <dbReference type="EMBL" id="KKA27340.1"/>
    </source>
</evidence>
<dbReference type="OrthoDB" id="3501663at2759"/>
<reference evidence="2 3" key="1">
    <citation type="submission" date="2015-03" db="EMBL/GenBank/DDBJ databases">
        <authorList>
            <person name="Radwan O."/>
            <person name="Al-Naeli F.A."/>
            <person name="Rendon G.A."/>
            <person name="Fields C."/>
        </authorList>
    </citation>
    <scope>NUCLEOTIDE SEQUENCE [LARGE SCALE GENOMIC DNA]</scope>
    <source>
        <strain evidence="2">CR-DP1</strain>
    </source>
</reference>
<dbReference type="Gene3D" id="3.10.310.70">
    <property type="match status" value="1"/>
</dbReference>
<organism evidence="2 3">
    <name type="scientific">Thielaviopsis punctulata</name>
    <dbReference type="NCBI Taxonomy" id="72032"/>
    <lineage>
        <taxon>Eukaryota</taxon>
        <taxon>Fungi</taxon>
        <taxon>Dikarya</taxon>
        <taxon>Ascomycota</taxon>
        <taxon>Pezizomycotina</taxon>
        <taxon>Sordariomycetes</taxon>
        <taxon>Hypocreomycetidae</taxon>
        <taxon>Microascales</taxon>
        <taxon>Ceratocystidaceae</taxon>
        <taxon>Thielaviopsis</taxon>
    </lineage>
</organism>
<dbReference type="PANTHER" id="PTHR22642">
    <property type="entry name" value="IMIDAZOLONEPROPIONASE"/>
    <property type="match status" value="1"/>
</dbReference>
<dbReference type="InterPro" id="IPR032466">
    <property type="entry name" value="Metal_Hydrolase"/>
</dbReference>
<dbReference type="SUPFAM" id="SSF51338">
    <property type="entry name" value="Composite domain of metallo-dependent hydrolases"/>
    <property type="match status" value="1"/>
</dbReference>
<evidence type="ECO:0000313" key="3">
    <source>
        <dbReference type="Proteomes" id="UP000033483"/>
    </source>
</evidence>
<name>A0A0F4ZAL7_9PEZI</name>
<dbReference type="Gene3D" id="2.30.40.10">
    <property type="entry name" value="Urease, subunit C, domain 1"/>
    <property type="match status" value="1"/>
</dbReference>
<dbReference type="Pfam" id="PF07969">
    <property type="entry name" value="Amidohydro_3"/>
    <property type="match status" value="1"/>
</dbReference>
<dbReference type="InterPro" id="IPR013108">
    <property type="entry name" value="Amidohydro_3"/>
</dbReference>
<dbReference type="AlphaFoldDB" id="A0A0F4ZAL7"/>
<gene>
    <name evidence="2" type="ORF">TD95_002293</name>
</gene>